<proteinExistence type="predicted"/>
<feature type="transmembrane region" description="Helical" evidence="1">
    <location>
        <begin position="52"/>
        <end position="70"/>
    </location>
</feature>
<keyword evidence="1" id="KW-1133">Transmembrane helix</keyword>
<dbReference type="PANTHER" id="PTHR34980:SF2">
    <property type="entry name" value="INNER MEMBRANE PROTEIN YHAH-RELATED"/>
    <property type="match status" value="1"/>
</dbReference>
<evidence type="ECO:0000313" key="3">
    <source>
        <dbReference type="Proteomes" id="UP000663440"/>
    </source>
</evidence>
<keyword evidence="3" id="KW-1185">Reference proteome</keyword>
<sequence>MLEMYKKVVFENYLNFKGRARRREYWMFFLVNVIISFVLGFIAGLISPSLTIIGNIYSLAVLIPGIAVGVRRMHDIDKEWWYIIIPFYNIYLLTIEGDKGPNQYGADPKNQLEDISEIGKE</sequence>
<accession>A0ABX7QM88</accession>
<dbReference type="InterPro" id="IPR008523">
    <property type="entry name" value="DUF805"/>
</dbReference>
<evidence type="ECO:0000313" key="2">
    <source>
        <dbReference type="EMBL" id="QSW91494.1"/>
    </source>
</evidence>
<organism evidence="2 3">
    <name type="scientific">Flavobacterium endoglycinae</name>
    <dbReference type="NCBI Taxonomy" id="2816357"/>
    <lineage>
        <taxon>Bacteria</taxon>
        <taxon>Pseudomonadati</taxon>
        <taxon>Bacteroidota</taxon>
        <taxon>Flavobacteriia</taxon>
        <taxon>Flavobacteriales</taxon>
        <taxon>Flavobacteriaceae</taxon>
        <taxon>Flavobacterium</taxon>
    </lineage>
</organism>
<keyword evidence="1" id="KW-0472">Membrane</keyword>
<keyword evidence="1" id="KW-0812">Transmembrane</keyword>
<dbReference type="EMBL" id="CP071448">
    <property type="protein sequence ID" value="QSW91494.1"/>
    <property type="molecule type" value="Genomic_DNA"/>
</dbReference>
<dbReference type="PANTHER" id="PTHR34980">
    <property type="entry name" value="INNER MEMBRANE PROTEIN-RELATED-RELATED"/>
    <property type="match status" value="1"/>
</dbReference>
<evidence type="ECO:0000256" key="1">
    <source>
        <dbReference type="SAM" id="Phobius"/>
    </source>
</evidence>
<gene>
    <name evidence="2" type="ORF">J0383_11975</name>
</gene>
<dbReference type="Pfam" id="PF05656">
    <property type="entry name" value="DUF805"/>
    <property type="match status" value="1"/>
</dbReference>
<reference evidence="2 3" key="1">
    <citation type="submission" date="2021-03" db="EMBL/GenBank/DDBJ databases">
        <title>Flavobacterium kribbensis sp. nov, an endophytic bacteria, isolated from soybean.</title>
        <authorList>
            <person name="Lee J."/>
            <person name="Seo J."/>
        </authorList>
    </citation>
    <scope>NUCLEOTIDE SEQUENCE [LARGE SCALE GENOMIC DNA]</scope>
    <source>
        <strain evidence="2 3">BB8</strain>
    </source>
</reference>
<name>A0ABX7QM88_9FLAO</name>
<protein>
    <submittedName>
        <fullName evidence="2">DUF805 domain-containing protein</fullName>
    </submittedName>
</protein>
<dbReference type="Proteomes" id="UP000663440">
    <property type="component" value="Chromosome"/>
</dbReference>
<dbReference type="RefSeq" id="WP_207298610.1">
    <property type="nucleotide sequence ID" value="NZ_CP071448.1"/>
</dbReference>
<feature type="transmembrane region" description="Helical" evidence="1">
    <location>
        <begin position="25"/>
        <end position="46"/>
    </location>
</feature>